<accession>A0ABQ9DGQ2</accession>
<protein>
    <recommendedName>
        <fullName evidence="3">Rna-directed dna polymerase from mobile element jockey-like</fullName>
    </recommendedName>
</protein>
<organism evidence="1 2">
    <name type="scientific">Willisornis vidua</name>
    <name type="common">Xingu scale-backed antbird</name>
    <dbReference type="NCBI Taxonomy" id="1566151"/>
    <lineage>
        <taxon>Eukaryota</taxon>
        <taxon>Metazoa</taxon>
        <taxon>Chordata</taxon>
        <taxon>Craniata</taxon>
        <taxon>Vertebrata</taxon>
        <taxon>Euteleostomi</taxon>
        <taxon>Archelosauria</taxon>
        <taxon>Archosauria</taxon>
        <taxon>Dinosauria</taxon>
        <taxon>Saurischia</taxon>
        <taxon>Theropoda</taxon>
        <taxon>Coelurosauria</taxon>
        <taxon>Aves</taxon>
        <taxon>Neognathae</taxon>
        <taxon>Neoaves</taxon>
        <taxon>Telluraves</taxon>
        <taxon>Australaves</taxon>
        <taxon>Passeriformes</taxon>
        <taxon>Thamnophilidae</taxon>
        <taxon>Willisornis</taxon>
    </lineage>
</organism>
<evidence type="ECO:0000313" key="1">
    <source>
        <dbReference type="EMBL" id="KAJ7419095.1"/>
    </source>
</evidence>
<gene>
    <name evidence="1" type="ORF">WISP_55792</name>
</gene>
<sequence length="185" mass="21376">MDREIESTLSKSAISKQCGMVDKLEERDATQRDLDGPDRIILILLLKVGENNFPDNFSIDKIECGSFNGNTFSSMYDGIECTLSKFADSTKLCGAAGTLKRRDAIQRDLDRLERRVYVNLMKFNKDNVKMCTWIEAIPNTNTCWVENGLRADLWRKTLGDLNEKLVMKMWMPYFWKRSRPGWMGL</sequence>
<keyword evidence="2" id="KW-1185">Reference proteome</keyword>
<evidence type="ECO:0000313" key="2">
    <source>
        <dbReference type="Proteomes" id="UP001145742"/>
    </source>
</evidence>
<reference evidence="1" key="1">
    <citation type="submission" date="2019-10" db="EMBL/GenBank/DDBJ databases">
        <authorList>
            <person name="Soares A.E.R."/>
            <person name="Aleixo A."/>
            <person name="Schneider P."/>
            <person name="Miyaki C.Y."/>
            <person name="Schneider M.P."/>
            <person name="Mello C."/>
            <person name="Vasconcelos A.T.R."/>
        </authorList>
    </citation>
    <scope>NUCLEOTIDE SEQUENCE</scope>
    <source>
        <tissue evidence="1">Muscle</tissue>
    </source>
</reference>
<name>A0ABQ9DGQ2_9PASS</name>
<dbReference type="Proteomes" id="UP001145742">
    <property type="component" value="Unassembled WGS sequence"/>
</dbReference>
<comment type="caution">
    <text evidence="1">The sequence shown here is derived from an EMBL/GenBank/DDBJ whole genome shotgun (WGS) entry which is preliminary data.</text>
</comment>
<evidence type="ECO:0008006" key="3">
    <source>
        <dbReference type="Google" id="ProtNLM"/>
    </source>
</evidence>
<dbReference type="EMBL" id="WHWB01033556">
    <property type="protein sequence ID" value="KAJ7419095.1"/>
    <property type="molecule type" value="Genomic_DNA"/>
</dbReference>
<proteinExistence type="predicted"/>